<gene>
    <name evidence="1" type="ORF">KQP74_15660</name>
</gene>
<dbReference type="Proteomes" id="UP001162960">
    <property type="component" value="Chromosome"/>
</dbReference>
<proteinExistence type="predicted"/>
<evidence type="ECO:0000313" key="2">
    <source>
        <dbReference type="Proteomes" id="UP001162960"/>
    </source>
</evidence>
<accession>A0AB38U944</accession>
<dbReference type="EMBL" id="CP083685">
    <property type="protein sequence ID" value="UYU89381.1"/>
    <property type="molecule type" value="Genomic_DNA"/>
</dbReference>
<reference evidence="1" key="1">
    <citation type="submission" date="2021-06" db="EMBL/GenBank/DDBJ databases">
        <title>Interrogation of the integrated mobile genetic elements in gut-associated Bacteroides with a consensus prediction approach.</title>
        <authorList>
            <person name="Campbell D.E."/>
            <person name="Leigh J.R."/>
            <person name="Kim T."/>
            <person name="England W."/>
            <person name="Whitaker R.J."/>
            <person name="Degnan P.H."/>
        </authorList>
    </citation>
    <scope>NUCLEOTIDE SEQUENCE</scope>
    <source>
        <strain evidence="1">VPI-3443</strain>
    </source>
</reference>
<name>A0AB38U944_BACT4</name>
<dbReference type="RefSeq" id="WP_264455074.1">
    <property type="nucleotide sequence ID" value="NZ_CP083685.1"/>
</dbReference>
<dbReference type="AlphaFoldDB" id="A0AB38U944"/>
<protein>
    <submittedName>
        <fullName evidence="1">Uncharacterized protein</fullName>
    </submittedName>
</protein>
<organism evidence="1 2">
    <name type="scientific">Bacteroides thetaiotaomicron</name>
    <dbReference type="NCBI Taxonomy" id="818"/>
    <lineage>
        <taxon>Bacteria</taxon>
        <taxon>Pseudomonadati</taxon>
        <taxon>Bacteroidota</taxon>
        <taxon>Bacteroidia</taxon>
        <taxon>Bacteroidales</taxon>
        <taxon>Bacteroidaceae</taxon>
        <taxon>Bacteroides</taxon>
    </lineage>
</organism>
<evidence type="ECO:0000313" key="1">
    <source>
        <dbReference type="EMBL" id="UYU89381.1"/>
    </source>
</evidence>
<sequence>MAIKIVKARVGKCLIDNTDEVKFQLQFKEEGRNNYSGFSIDVFETEQLANEALKMHNEGTRVYHVHSHLGCMRSYFMCRAEKAPMEEKVTRLMQSVKAGNRPSFIGVLLSESQIEELRSYVDDKYYNNILKSRLKPCK</sequence>